<evidence type="ECO:0000256" key="7">
    <source>
        <dbReference type="SAM" id="MobiDB-lite"/>
    </source>
</evidence>
<evidence type="ECO:0000313" key="8">
    <source>
        <dbReference type="EMBL" id="CAJ0577095.1"/>
    </source>
</evidence>
<comment type="caution">
    <text evidence="8">The sequence shown here is derived from an EMBL/GenBank/DDBJ whole genome shotgun (WGS) entry which is preliminary data.</text>
</comment>
<evidence type="ECO:0000256" key="3">
    <source>
        <dbReference type="ARBA" id="ARBA00008838"/>
    </source>
</evidence>
<dbReference type="GO" id="GO:0006364">
    <property type="term" value="P:rRNA processing"/>
    <property type="evidence" value="ECO:0007669"/>
    <property type="project" value="TreeGrafter"/>
</dbReference>
<evidence type="ECO:0000256" key="6">
    <source>
        <dbReference type="ARBA" id="ARBA00023242"/>
    </source>
</evidence>
<sequence length="430" mass="49320">MSVDQKKLGRKRPAAARVSRSKKQYWRKGADVTDVEEAIAQLQHQKEMGGIVADKADDELFQIDRAPGEKEKPKKFTHRQQAALSKISALADGAEEPKLPTFPKKYKLKVDKLPRPQVKVNKAAKKEKQPSKFDLWETNLNSTLVETVHEAAKDGAHFYLKQTKKVQSKVPDTLRLKPSLLKAVEIPDAGASYNPELGEYIEYVSAIAEDEKKIMKKEARSERSRQLAPGESKVTHADLLKEALSGLIDDDVDDKEIKTEDEAEIESFLTGPVEVNPKTSKQRKTEQRVKALERKRQQLKLKKNKEEESKIFRSKKMLKQLQLEKDAHEKELQQRNEKKKFDDMTKRKKLGAGKFEEEDAPFLLTEEMSGSLRKLKPQGNLLLDRMKSLQKRNIVPIAGEKNSRRLKQRLRFKAKESRSHQEVKIGTKMR</sequence>
<feature type="region of interest" description="Disordered" evidence="7">
    <location>
        <begin position="326"/>
        <end position="345"/>
    </location>
</feature>
<feature type="compositionally biased region" description="Basic and acidic residues" evidence="7">
    <location>
        <begin position="283"/>
        <end position="296"/>
    </location>
</feature>
<dbReference type="PANTHER" id="PTHR14211:SF7">
    <property type="entry name" value="RIBOSOME BIOGENESIS PROTEIN NOP53"/>
    <property type="match status" value="1"/>
</dbReference>
<dbReference type="GO" id="GO:0005730">
    <property type="term" value="C:nucleolus"/>
    <property type="evidence" value="ECO:0007669"/>
    <property type="project" value="UniProtKB-SubCell"/>
</dbReference>
<dbReference type="InterPro" id="IPR011687">
    <property type="entry name" value="Nop53/GLTSCR2"/>
</dbReference>
<comment type="subcellular location">
    <subcellularLocation>
        <location evidence="1">Nucleus</location>
        <location evidence="1">Nucleolus</location>
    </subcellularLocation>
    <subcellularLocation>
        <location evidence="2">Nucleus</location>
        <location evidence="2">Nucleoplasm</location>
    </subcellularLocation>
</comment>
<dbReference type="Pfam" id="PF07767">
    <property type="entry name" value="Nop53"/>
    <property type="match status" value="1"/>
</dbReference>
<accession>A0AA36G361</accession>
<evidence type="ECO:0000256" key="1">
    <source>
        <dbReference type="ARBA" id="ARBA00004604"/>
    </source>
</evidence>
<dbReference type="PANTHER" id="PTHR14211">
    <property type="entry name" value="GLIOMA SUPPRESSOR CANDIDATE REGION GENE 2"/>
    <property type="match status" value="1"/>
</dbReference>
<dbReference type="AlphaFoldDB" id="A0AA36G361"/>
<reference evidence="8" key="1">
    <citation type="submission" date="2023-06" db="EMBL/GenBank/DDBJ databases">
        <authorList>
            <person name="Delattre M."/>
        </authorList>
    </citation>
    <scope>NUCLEOTIDE SEQUENCE</scope>
    <source>
        <strain evidence="8">AF72</strain>
    </source>
</reference>
<proteinExistence type="inferred from homology"/>
<dbReference type="GO" id="GO:0005654">
    <property type="term" value="C:nucleoplasm"/>
    <property type="evidence" value="ECO:0007669"/>
    <property type="project" value="UniProtKB-SubCell"/>
</dbReference>
<evidence type="ECO:0000313" key="9">
    <source>
        <dbReference type="Proteomes" id="UP001177023"/>
    </source>
</evidence>
<feature type="region of interest" description="Disordered" evidence="7">
    <location>
        <begin position="269"/>
        <end position="308"/>
    </location>
</feature>
<name>A0AA36G361_9BILA</name>
<keyword evidence="6" id="KW-0539">Nucleus</keyword>
<comment type="similarity">
    <text evidence="3">Belongs to the NOP53 family.</text>
</comment>
<dbReference type="GO" id="GO:0008097">
    <property type="term" value="F:5S rRNA binding"/>
    <property type="evidence" value="ECO:0007669"/>
    <property type="project" value="TreeGrafter"/>
</dbReference>
<keyword evidence="5" id="KW-0690">Ribosome biogenesis</keyword>
<dbReference type="EMBL" id="CATQJA010002648">
    <property type="protein sequence ID" value="CAJ0577095.1"/>
    <property type="molecule type" value="Genomic_DNA"/>
</dbReference>
<dbReference type="Proteomes" id="UP001177023">
    <property type="component" value="Unassembled WGS sequence"/>
</dbReference>
<gene>
    <name evidence="8" type="ORF">MSPICULIGERA_LOCUS15374</name>
</gene>
<organism evidence="8 9">
    <name type="scientific">Mesorhabditis spiculigera</name>
    <dbReference type="NCBI Taxonomy" id="96644"/>
    <lineage>
        <taxon>Eukaryota</taxon>
        <taxon>Metazoa</taxon>
        <taxon>Ecdysozoa</taxon>
        <taxon>Nematoda</taxon>
        <taxon>Chromadorea</taxon>
        <taxon>Rhabditida</taxon>
        <taxon>Rhabditina</taxon>
        <taxon>Rhabditomorpha</taxon>
        <taxon>Rhabditoidea</taxon>
        <taxon>Rhabditidae</taxon>
        <taxon>Mesorhabditinae</taxon>
        <taxon>Mesorhabditis</taxon>
    </lineage>
</organism>
<feature type="compositionally biased region" description="Basic residues" evidence="7">
    <location>
        <begin position="8"/>
        <end position="26"/>
    </location>
</feature>
<protein>
    <recommendedName>
        <fullName evidence="4">Ribosome biogenesis protein NOP53</fullName>
    </recommendedName>
</protein>
<keyword evidence="9" id="KW-1185">Reference proteome</keyword>
<evidence type="ECO:0000256" key="2">
    <source>
        <dbReference type="ARBA" id="ARBA00004642"/>
    </source>
</evidence>
<dbReference type="PIRSF" id="PIRSF017302">
    <property type="entry name" value="Gltscr2"/>
    <property type="match status" value="1"/>
</dbReference>
<feature type="non-terminal residue" evidence="8">
    <location>
        <position position="1"/>
    </location>
</feature>
<evidence type="ECO:0000256" key="5">
    <source>
        <dbReference type="ARBA" id="ARBA00022517"/>
    </source>
</evidence>
<feature type="region of interest" description="Disordered" evidence="7">
    <location>
        <begin position="1"/>
        <end position="27"/>
    </location>
</feature>
<dbReference type="GO" id="GO:0000027">
    <property type="term" value="P:ribosomal large subunit assembly"/>
    <property type="evidence" value="ECO:0007669"/>
    <property type="project" value="TreeGrafter"/>
</dbReference>
<evidence type="ECO:0000256" key="4">
    <source>
        <dbReference type="ARBA" id="ARBA00018339"/>
    </source>
</evidence>